<accession>A0A1M6UA00</accession>
<proteinExistence type="predicted"/>
<dbReference type="EMBL" id="FRAE01000129">
    <property type="protein sequence ID" value="SHK66034.1"/>
    <property type="molecule type" value="Genomic_DNA"/>
</dbReference>
<keyword evidence="2" id="KW-1185">Reference proteome</keyword>
<organism evidence="1 2">
    <name type="scientific">Tepidibacter formicigenes DSM 15518</name>
    <dbReference type="NCBI Taxonomy" id="1123349"/>
    <lineage>
        <taxon>Bacteria</taxon>
        <taxon>Bacillati</taxon>
        <taxon>Bacillota</taxon>
        <taxon>Clostridia</taxon>
        <taxon>Peptostreptococcales</taxon>
        <taxon>Peptostreptococcaceae</taxon>
        <taxon>Tepidibacter</taxon>
    </lineage>
</organism>
<evidence type="ECO:0000313" key="1">
    <source>
        <dbReference type="EMBL" id="SHK66034.1"/>
    </source>
</evidence>
<reference evidence="2" key="1">
    <citation type="submission" date="2016-11" db="EMBL/GenBank/DDBJ databases">
        <authorList>
            <person name="Varghese N."/>
            <person name="Submissions S."/>
        </authorList>
    </citation>
    <scope>NUCLEOTIDE SEQUENCE [LARGE SCALE GENOMIC DNA]</scope>
    <source>
        <strain evidence="2">DSM 15518</strain>
    </source>
</reference>
<gene>
    <name evidence="1" type="ORF">SAMN02744037_02763</name>
</gene>
<evidence type="ECO:0000313" key="2">
    <source>
        <dbReference type="Proteomes" id="UP000242497"/>
    </source>
</evidence>
<name>A0A1M6UA00_9FIRM</name>
<sequence length="114" mass="13310">MLVIIMISILALIGILIFYKTSNNIDEKNDIENNLTDIKQYKEKKYEENIKEKTSEDRITYMKPENDSDAENEELLSEIKIKKIDIDNANIDSDKAFSFGENKEIKMEITIDDK</sequence>
<protein>
    <submittedName>
        <fullName evidence="1">Uncharacterized protein</fullName>
    </submittedName>
</protein>
<dbReference type="AlphaFoldDB" id="A0A1M6UA00"/>
<dbReference type="RefSeq" id="WP_072891028.1">
    <property type="nucleotide sequence ID" value="NZ_FRAE01000129.1"/>
</dbReference>
<dbReference type="Proteomes" id="UP000242497">
    <property type="component" value="Unassembled WGS sequence"/>
</dbReference>